<organism evidence="1 2">
    <name type="scientific">Coniosporium uncinatum</name>
    <dbReference type="NCBI Taxonomy" id="93489"/>
    <lineage>
        <taxon>Eukaryota</taxon>
        <taxon>Fungi</taxon>
        <taxon>Dikarya</taxon>
        <taxon>Ascomycota</taxon>
        <taxon>Pezizomycotina</taxon>
        <taxon>Dothideomycetes</taxon>
        <taxon>Dothideomycetes incertae sedis</taxon>
        <taxon>Coniosporium</taxon>
    </lineage>
</organism>
<gene>
    <name evidence="1" type="ORF">LTS18_010630</name>
</gene>
<accession>A0ACC3DZF2</accession>
<sequence>MRVPSSDANAKPSPGRYRRTPSRVDSNNSITPVSPGVPHGTEKQLFMQDGPSLASTLSIQPRSQSGNDPGYIAHIPQKSTDANNRGSPAHSRNGSADASQRAVAEQASRYRRRSVGAFEPGQTPGATASASAATTFSGTSYASAARPDGQSQRPMANNMHPSSAHQRQGSSESVSSGNRSRPSSAQQGSHSSIRAVTPAMSSHPRAEPQGHQNTSTRGATEIPKRVPSRSPLSNPVSVESESAARPAASAPVAKGAAGPSQAMQHLTAVSDKDANKGMKSKLRRAFSFGSAQELRKASAENLSSERLKARQVPSSRFDHQLEGEDAKVAAQQEAAGIGANIYSGQGGFSGSTDNLSISSTASSASMMLRKMGHGMKKSTRSIKGLFRPKSVVGVPAADSAAAQPSTAQVSMVTVEAERENVNVNVDPHAHAGGGTGFPKLERNSVDAVSVASKPPSSQGTNANGDAWPRKSIVGSDRERAEVLAAVKKGILKRNNTTQNVTLLDTRPTEASLALPNIPHIVDSPNPSEPTTPADDYRSAQDYFNASRLTSGSTRSLPNTPHLNRNISFSPRIMFHDAWSASDYDRRGDIATCNRLTPMLAQQIKEELNTFKMEMEVHELSKPHTHFF</sequence>
<evidence type="ECO:0000313" key="2">
    <source>
        <dbReference type="Proteomes" id="UP001186974"/>
    </source>
</evidence>
<proteinExistence type="predicted"/>
<dbReference type="EMBL" id="JAWDJW010000003">
    <property type="protein sequence ID" value="KAK3082213.1"/>
    <property type="molecule type" value="Genomic_DNA"/>
</dbReference>
<comment type="caution">
    <text evidence="1">The sequence shown here is derived from an EMBL/GenBank/DDBJ whole genome shotgun (WGS) entry which is preliminary data.</text>
</comment>
<reference evidence="1" key="1">
    <citation type="submission" date="2024-09" db="EMBL/GenBank/DDBJ databases">
        <title>Black Yeasts Isolated from many extreme environments.</title>
        <authorList>
            <person name="Coleine C."/>
            <person name="Stajich J.E."/>
            <person name="Selbmann L."/>
        </authorList>
    </citation>
    <scope>NUCLEOTIDE SEQUENCE</scope>
    <source>
        <strain evidence="1">CCFEE 5737</strain>
    </source>
</reference>
<dbReference type="Proteomes" id="UP001186974">
    <property type="component" value="Unassembled WGS sequence"/>
</dbReference>
<keyword evidence="2" id="KW-1185">Reference proteome</keyword>
<evidence type="ECO:0000313" key="1">
    <source>
        <dbReference type="EMBL" id="KAK3082213.1"/>
    </source>
</evidence>
<name>A0ACC3DZF2_9PEZI</name>
<protein>
    <submittedName>
        <fullName evidence="1">Uncharacterized protein</fullName>
    </submittedName>
</protein>